<feature type="region of interest" description="Disordered" evidence="1">
    <location>
        <begin position="148"/>
        <end position="177"/>
    </location>
</feature>
<dbReference type="AlphaFoldDB" id="A0A4C1W896"/>
<evidence type="ECO:0000313" key="3">
    <source>
        <dbReference type="Proteomes" id="UP000299102"/>
    </source>
</evidence>
<dbReference type="EMBL" id="BGZK01000499">
    <property type="protein sequence ID" value="GBP47281.1"/>
    <property type="molecule type" value="Genomic_DNA"/>
</dbReference>
<keyword evidence="3" id="KW-1185">Reference proteome</keyword>
<organism evidence="2 3">
    <name type="scientific">Eumeta variegata</name>
    <name type="common">Bagworm moth</name>
    <name type="synonym">Eumeta japonica</name>
    <dbReference type="NCBI Taxonomy" id="151549"/>
    <lineage>
        <taxon>Eukaryota</taxon>
        <taxon>Metazoa</taxon>
        <taxon>Ecdysozoa</taxon>
        <taxon>Arthropoda</taxon>
        <taxon>Hexapoda</taxon>
        <taxon>Insecta</taxon>
        <taxon>Pterygota</taxon>
        <taxon>Neoptera</taxon>
        <taxon>Endopterygota</taxon>
        <taxon>Lepidoptera</taxon>
        <taxon>Glossata</taxon>
        <taxon>Ditrysia</taxon>
        <taxon>Tineoidea</taxon>
        <taxon>Psychidae</taxon>
        <taxon>Oiketicinae</taxon>
        <taxon>Eumeta</taxon>
    </lineage>
</organism>
<protein>
    <submittedName>
        <fullName evidence="2">Uncharacterized protein</fullName>
    </submittedName>
</protein>
<name>A0A4C1W896_EUMVA</name>
<accession>A0A4C1W896</accession>
<feature type="region of interest" description="Disordered" evidence="1">
    <location>
        <begin position="191"/>
        <end position="233"/>
    </location>
</feature>
<gene>
    <name evidence="2" type="ORF">EVAR_38045_1</name>
</gene>
<evidence type="ECO:0000256" key="1">
    <source>
        <dbReference type="SAM" id="MobiDB-lite"/>
    </source>
</evidence>
<feature type="compositionally biased region" description="Basic and acidic residues" evidence="1">
    <location>
        <begin position="154"/>
        <end position="163"/>
    </location>
</feature>
<dbReference type="Proteomes" id="UP000299102">
    <property type="component" value="Unassembled WGS sequence"/>
</dbReference>
<sequence length="280" mass="31872">MRLQCLLVSGRPQVFSLRGGGHLILLRVLLCENRTSPIIRRMRATSSWRTWVFPWSSWVVLRKHGGAGWKNARRVDNGGIYSRRDFTCLTADFGPSLTKARFRMQPHYISNIQLINTKFNKTKQIFSLKTSPTGTTLQDTEQLSLQLTPARRSSKWDAAERHQSSRRPPHEPGCQDPVGLLILPRGHEYRGDDESTISTMSPSAGARGMPRHRRAAESVSILSTTSARSDRRGADTCASLQARRAHCHQRGPLRQRAERPIRKWLGVRPRPRCRSDVHLR</sequence>
<evidence type="ECO:0000313" key="2">
    <source>
        <dbReference type="EMBL" id="GBP47281.1"/>
    </source>
</evidence>
<reference evidence="2 3" key="1">
    <citation type="journal article" date="2019" name="Commun. Biol.">
        <title>The bagworm genome reveals a unique fibroin gene that provides high tensile strength.</title>
        <authorList>
            <person name="Kono N."/>
            <person name="Nakamura H."/>
            <person name="Ohtoshi R."/>
            <person name="Tomita M."/>
            <person name="Numata K."/>
            <person name="Arakawa K."/>
        </authorList>
    </citation>
    <scope>NUCLEOTIDE SEQUENCE [LARGE SCALE GENOMIC DNA]</scope>
</reference>
<proteinExistence type="predicted"/>
<comment type="caution">
    <text evidence="2">The sequence shown here is derived from an EMBL/GenBank/DDBJ whole genome shotgun (WGS) entry which is preliminary data.</text>
</comment>